<dbReference type="HOGENOM" id="CLU_2091329_0_0_2"/>
<name>A3CXS9_METMJ</name>
<dbReference type="STRING" id="368407.Memar_2256"/>
<dbReference type="AlphaFoldDB" id="A3CXS9"/>
<dbReference type="EMBL" id="CP000562">
    <property type="protein sequence ID" value="ABN58179.1"/>
    <property type="molecule type" value="Genomic_DNA"/>
</dbReference>
<gene>
    <name evidence="2" type="ordered locus">Memar_2256</name>
</gene>
<proteinExistence type="predicted"/>
<keyword evidence="3" id="KW-1185">Reference proteome</keyword>
<dbReference type="Proteomes" id="UP000002146">
    <property type="component" value="Chromosome"/>
</dbReference>
<feature type="region of interest" description="Disordered" evidence="1">
    <location>
        <begin position="79"/>
        <end position="98"/>
    </location>
</feature>
<evidence type="ECO:0000256" key="1">
    <source>
        <dbReference type="SAM" id="MobiDB-lite"/>
    </source>
</evidence>
<organism evidence="2 3">
    <name type="scientific">Methanoculleus marisnigri (strain ATCC 35101 / DSM 1498 / JR1)</name>
    <dbReference type="NCBI Taxonomy" id="368407"/>
    <lineage>
        <taxon>Archaea</taxon>
        <taxon>Methanobacteriati</taxon>
        <taxon>Methanobacteriota</taxon>
        <taxon>Stenosarchaea group</taxon>
        <taxon>Methanomicrobia</taxon>
        <taxon>Methanomicrobiales</taxon>
        <taxon>Methanomicrobiaceae</taxon>
        <taxon>Methanoculleus</taxon>
    </lineage>
</organism>
<sequence length="116" mass="13144">MRCLDRPEASGYERELKSWPVCCIPIFQSACVSGCSAAPHAYGYDDGPDDESNRSRRRPGWGWADDLLAVRDAYYRAHPKDSRALQKPQQAEKTYKSAEKCSNNSFRIHARSNAVF</sequence>
<evidence type="ECO:0000313" key="3">
    <source>
        <dbReference type="Proteomes" id="UP000002146"/>
    </source>
</evidence>
<protein>
    <submittedName>
        <fullName evidence="2">Uncharacterized protein</fullName>
    </submittedName>
</protein>
<reference evidence="2 3" key="1">
    <citation type="journal article" date="2009" name="Stand. Genomic Sci.">
        <title>Complete genome sequence of Methanoculleus marisnigri Romesser et al. 1981 type strain JR1.</title>
        <authorList>
            <person name="Anderson I.J."/>
            <person name="Sieprawska-Lupa M."/>
            <person name="Lapidus A."/>
            <person name="Nolan M."/>
            <person name="Copeland A."/>
            <person name="Glavina Del Rio T."/>
            <person name="Tice H."/>
            <person name="Dalin E."/>
            <person name="Barry K."/>
            <person name="Saunders E."/>
            <person name="Han C."/>
            <person name="Brettin T."/>
            <person name="Detter J.C."/>
            <person name="Bruce D."/>
            <person name="Mikhailova N."/>
            <person name="Pitluck S."/>
            <person name="Hauser L."/>
            <person name="Land M."/>
            <person name="Lucas S."/>
            <person name="Richardson P."/>
            <person name="Whitman W.B."/>
            <person name="Kyrpides N.C."/>
        </authorList>
    </citation>
    <scope>NUCLEOTIDE SEQUENCE [LARGE SCALE GENOMIC DNA]</scope>
    <source>
        <strain evidence="3">ATCC 35101 / DSM 1498 / JR1</strain>
    </source>
</reference>
<evidence type="ECO:0000313" key="2">
    <source>
        <dbReference type="EMBL" id="ABN58179.1"/>
    </source>
</evidence>
<dbReference type="KEGG" id="mem:Memar_2256"/>
<accession>A3CXS9</accession>